<accession>A0ABX0RPZ0</accession>
<dbReference type="RefSeq" id="WP_072017014.1">
    <property type="nucleotide sequence ID" value="NZ_VWXC01000009.1"/>
</dbReference>
<feature type="transmembrane region" description="Helical" evidence="1">
    <location>
        <begin position="59"/>
        <end position="83"/>
    </location>
</feature>
<feature type="transmembrane region" description="Helical" evidence="1">
    <location>
        <begin position="15"/>
        <end position="37"/>
    </location>
</feature>
<protein>
    <submittedName>
        <fullName evidence="2">Uncharacterized protein</fullName>
    </submittedName>
</protein>
<reference evidence="2 3" key="1">
    <citation type="journal article" date="2019" name="bioRxiv">
        <title>Bacteria contribute to plant secondary compound degradation in a generalist herbivore system.</title>
        <authorList>
            <person name="Francoeur C.B."/>
            <person name="Khadempour L."/>
            <person name="Moreira-Soto R.D."/>
            <person name="Gotting K."/>
            <person name="Book A.J."/>
            <person name="Pinto-Tomas A.A."/>
            <person name="Keefover-Ring K."/>
            <person name="Currie C.R."/>
        </authorList>
    </citation>
    <scope>NUCLEOTIDE SEQUENCE [LARGE SCALE GENOMIC DNA]</scope>
    <source>
        <strain evidence="2">Al-1710</strain>
    </source>
</reference>
<keyword evidence="1" id="KW-1133">Transmembrane helix</keyword>
<keyword evidence="1" id="KW-0812">Transmembrane</keyword>
<organism evidence="2 3">
    <name type="scientific">Candidatus Pantoea communis</name>
    <dbReference type="NCBI Taxonomy" id="2608354"/>
    <lineage>
        <taxon>Bacteria</taxon>
        <taxon>Pseudomonadati</taxon>
        <taxon>Pseudomonadota</taxon>
        <taxon>Gammaproteobacteria</taxon>
        <taxon>Enterobacterales</taxon>
        <taxon>Erwiniaceae</taxon>
        <taxon>Pantoea</taxon>
    </lineage>
</organism>
<proteinExistence type="predicted"/>
<sequence>MPVAHSSGIRFPQKILFFFFAFFILIPINHSIAFSFLDGNQSAFVDFTYAYGLGDAEGFYGQLIIASSVIESASLLALTLYLIKVFKKRH</sequence>
<gene>
    <name evidence="2" type="ORF">F3J37_13475</name>
</gene>
<name>A0ABX0RPZ0_9GAMM</name>
<dbReference type="Proteomes" id="UP001515780">
    <property type="component" value="Unassembled WGS sequence"/>
</dbReference>
<evidence type="ECO:0000256" key="1">
    <source>
        <dbReference type="SAM" id="Phobius"/>
    </source>
</evidence>
<evidence type="ECO:0000313" key="3">
    <source>
        <dbReference type="Proteomes" id="UP001515780"/>
    </source>
</evidence>
<keyword evidence="3" id="KW-1185">Reference proteome</keyword>
<keyword evidence="1" id="KW-0472">Membrane</keyword>
<evidence type="ECO:0000313" key="2">
    <source>
        <dbReference type="EMBL" id="NIG19680.1"/>
    </source>
</evidence>
<comment type="caution">
    <text evidence="2">The sequence shown here is derived from an EMBL/GenBank/DDBJ whole genome shotgun (WGS) entry which is preliminary data.</text>
</comment>
<dbReference type="EMBL" id="VWXC01000009">
    <property type="protein sequence ID" value="NIG19680.1"/>
    <property type="molecule type" value="Genomic_DNA"/>
</dbReference>